<dbReference type="PANTHER" id="PTHR42781">
    <property type="entry name" value="SPERMIDINE/PUTRESCINE IMPORT ATP-BINDING PROTEIN POTA"/>
    <property type="match status" value="1"/>
</dbReference>
<evidence type="ECO:0000313" key="9">
    <source>
        <dbReference type="Proteomes" id="UP000315577"/>
    </source>
</evidence>
<dbReference type="GO" id="GO:0043190">
    <property type="term" value="C:ATP-binding cassette (ABC) transporter complex"/>
    <property type="evidence" value="ECO:0007669"/>
    <property type="project" value="InterPro"/>
</dbReference>
<evidence type="ECO:0000256" key="3">
    <source>
        <dbReference type="ARBA" id="ARBA00022741"/>
    </source>
</evidence>
<feature type="domain" description="ABC transporter" evidence="5">
    <location>
        <begin position="2"/>
        <end position="239"/>
    </location>
</feature>
<dbReference type="AlphaFoldDB" id="A0A4R3LAM4"/>
<proteinExistence type="predicted"/>
<dbReference type="Gene3D" id="3.40.50.300">
    <property type="entry name" value="P-loop containing nucleotide triphosphate hydrolases"/>
    <property type="match status" value="1"/>
</dbReference>
<evidence type="ECO:0000259" key="5">
    <source>
        <dbReference type="PROSITE" id="PS50893"/>
    </source>
</evidence>
<dbReference type="PROSITE" id="PS00211">
    <property type="entry name" value="ABC_TRANSPORTER_1"/>
    <property type="match status" value="1"/>
</dbReference>
<dbReference type="InterPro" id="IPR050093">
    <property type="entry name" value="ABC_SmlMolc_Importer"/>
</dbReference>
<keyword evidence="1" id="KW-0813">Transport</keyword>
<reference evidence="6 8" key="1">
    <citation type="submission" date="2019-03" db="EMBL/GenBank/DDBJ databases">
        <title>Genomic Encyclopedia of Type Strains, Phase IV (KMG-IV): sequencing the most valuable type-strain genomes for metagenomic binning, comparative biology and taxonomic classification.</title>
        <authorList>
            <person name="Goeker M."/>
        </authorList>
    </citation>
    <scope>NUCLEOTIDE SEQUENCE [LARGE SCALE GENOMIC DNA]</scope>
    <source>
        <strain evidence="6 8">DSM 12034</strain>
    </source>
</reference>
<keyword evidence="9" id="KW-1185">Reference proteome</keyword>
<dbReference type="GO" id="GO:0022857">
    <property type="term" value="F:transmembrane transporter activity"/>
    <property type="evidence" value="ECO:0007669"/>
    <property type="project" value="InterPro"/>
</dbReference>
<dbReference type="Proteomes" id="UP000315577">
    <property type="component" value="Unassembled WGS sequence"/>
</dbReference>
<dbReference type="PROSITE" id="PS50893">
    <property type="entry name" value="ABC_TRANSPORTER_2"/>
    <property type="match status" value="1"/>
</dbReference>
<dbReference type="EMBL" id="SMAH01000012">
    <property type="protein sequence ID" value="TCS96308.1"/>
    <property type="molecule type" value="Genomic_DNA"/>
</dbReference>
<dbReference type="InterPro" id="IPR017871">
    <property type="entry name" value="ABC_transporter-like_CS"/>
</dbReference>
<dbReference type="GO" id="GO:0016887">
    <property type="term" value="F:ATP hydrolysis activity"/>
    <property type="evidence" value="ECO:0007669"/>
    <property type="project" value="InterPro"/>
</dbReference>
<reference evidence="7 9" key="2">
    <citation type="submission" date="2019-07" db="EMBL/GenBank/DDBJ databases">
        <title>Tepidimonas ignava SPS-1037 draft genome.</title>
        <authorList>
            <person name="Da Costa M.S."/>
            <person name="Froufe H.J.C."/>
            <person name="Egas C."/>
            <person name="Albuquerque L."/>
        </authorList>
    </citation>
    <scope>NUCLEOTIDE SEQUENCE [LARGE SCALE GENOMIC DNA]</scope>
    <source>
        <strain evidence="7 9">SPS-1037</strain>
    </source>
</reference>
<gene>
    <name evidence="7" type="primary">opuCA</name>
    <name evidence="6" type="ORF">EDC36_11297</name>
    <name evidence="7" type="ORF">Tigna_00347</name>
</gene>
<evidence type="ECO:0000313" key="7">
    <source>
        <dbReference type="EMBL" id="TSE23653.1"/>
    </source>
</evidence>
<dbReference type="SMART" id="SM00382">
    <property type="entry name" value="AAA"/>
    <property type="match status" value="1"/>
</dbReference>
<name>A0A4R3LAM4_9BURK</name>
<dbReference type="InterPro" id="IPR013611">
    <property type="entry name" value="Transp-assoc_OB_typ2"/>
</dbReference>
<dbReference type="InterPro" id="IPR027417">
    <property type="entry name" value="P-loop_NTPase"/>
</dbReference>
<keyword evidence="2" id="KW-0472">Membrane</keyword>
<dbReference type="InterPro" id="IPR003593">
    <property type="entry name" value="AAA+_ATPase"/>
</dbReference>
<accession>A0A4R3LAM4</accession>
<dbReference type="OrthoDB" id="5298774at2"/>
<dbReference type="Pfam" id="PF00005">
    <property type="entry name" value="ABC_tran"/>
    <property type="match status" value="1"/>
</dbReference>
<comment type="caution">
    <text evidence="6">The sequence shown here is derived from an EMBL/GenBank/DDBJ whole genome shotgun (WGS) entry which is preliminary data.</text>
</comment>
<dbReference type="RefSeq" id="WP_132963129.1">
    <property type="nucleotide sequence ID" value="NZ_SMAH01000012.1"/>
</dbReference>
<evidence type="ECO:0000256" key="2">
    <source>
        <dbReference type="ARBA" id="ARBA00022475"/>
    </source>
</evidence>
<keyword evidence="4 6" id="KW-0067">ATP-binding</keyword>
<dbReference type="EMBL" id="VJNC01000002">
    <property type="protein sequence ID" value="TSE23653.1"/>
    <property type="molecule type" value="Genomic_DNA"/>
</dbReference>
<sequence length="387" mass="42864">MADPTALLHLHVEQHRPMPLRGTLQAEAGELVALLGPSGAGKTSLLRCLAGLMRPERGTLRVGDELWLDTDAGVCWPPQRRRVGMVFQHYGLMPHLSALHNVALALLHLPPAQRQQQARRWLDQMRLTPAQMQRRPAELSGGQQQRVALARALARQPRLLLLDEPFSAVDAMHRQGLYDLLADLRRELVIPIVLVTHDLHEARQLADRLVIMDQGAILQSGTPAHIHRSPRNARVADLTGVRNRFHGVWLGPQDDADRAQRMGWLQWTLPEGQPTPMRLRVRDKGKLPTGQRVTWVVQGDGLKLDAELGLAAGAPAPDGHTPLMATVHTARHLGDTTMAVAALHALPGVELHLARSGPLRQHLQPGQPLRVWLDCAWVHVMPTRQPG</sequence>
<evidence type="ECO:0000313" key="8">
    <source>
        <dbReference type="Proteomes" id="UP000295536"/>
    </source>
</evidence>
<dbReference type="Pfam" id="PF08402">
    <property type="entry name" value="TOBE_2"/>
    <property type="match status" value="1"/>
</dbReference>
<dbReference type="Proteomes" id="UP000295536">
    <property type="component" value="Unassembled WGS sequence"/>
</dbReference>
<protein>
    <submittedName>
        <fullName evidence="7">Carnitine transport ATP-binding protein OpuCA</fullName>
    </submittedName>
    <submittedName>
        <fullName evidence="6">Molybdate transport system ATP-binding protein</fullName>
    </submittedName>
</protein>
<organism evidence="6 8">
    <name type="scientific">Tepidimonas ignava</name>
    <dbReference type="NCBI Taxonomy" id="114249"/>
    <lineage>
        <taxon>Bacteria</taxon>
        <taxon>Pseudomonadati</taxon>
        <taxon>Pseudomonadota</taxon>
        <taxon>Betaproteobacteria</taxon>
        <taxon>Burkholderiales</taxon>
        <taxon>Tepidimonas</taxon>
    </lineage>
</organism>
<dbReference type="SUPFAM" id="SSF52540">
    <property type="entry name" value="P-loop containing nucleoside triphosphate hydrolases"/>
    <property type="match status" value="1"/>
</dbReference>
<keyword evidence="2" id="KW-1003">Cell membrane</keyword>
<evidence type="ECO:0000256" key="1">
    <source>
        <dbReference type="ARBA" id="ARBA00022448"/>
    </source>
</evidence>
<dbReference type="PANTHER" id="PTHR42781:SF4">
    <property type="entry name" value="SPERMIDINE_PUTRESCINE IMPORT ATP-BINDING PROTEIN POTA"/>
    <property type="match status" value="1"/>
</dbReference>
<dbReference type="GO" id="GO:0005524">
    <property type="term" value="F:ATP binding"/>
    <property type="evidence" value="ECO:0007669"/>
    <property type="project" value="UniProtKB-KW"/>
</dbReference>
<evidence type="ECO:0000313" key="6">
    <source>
        <dbReference type="EMBL" id="TCS96308.1"/>
    </source>
</evidence>
<keyword evidence="3" id="KW-0547">Nucleotide-binding</keyword>
<dbReference type="InterPro" id="IPR003439">
    <property type="entry name" value="ABC_transporter-like_ATP-bd"/>
</dbReference>
<evidence type="ECO:0000256" key="4">
    <source>
        <dbReference type="ARBA" id="ARBA00022840"/>
    </source>
</evidence>